<comment type="caution">
    <text evidence="5">The sequence shown here is derived from an EMBL/GenBank/DDBJ whole genome shotgun (WGS) entry which is preliminary data.</text>
</comment>
<dbReference type="PANTHER" id="PTHR23236">
    <property type="entry name" value="EUKARYOTIC TRANSLATION INITIATION FACTOR 4B/4H"/>
    <property type="match status" value="1"/>
</dbReference>
<dbReference type="InterPro" id="IPR000504">
    <property type="entry name" value="RRM_dom"/>
</dbReference>
<dbReference type="SUPFAM" id="SSF54928">
    <property type="entry name" value="RNA-binding domain, RBD"/>
    <property type="match status" value="1"/>
</dbReference>
<evidence type="ECO:0000313" key="5">
    <source>
        <dbReference type="EMBL" id="REL30998.1"/>
    </source>
</evidence>
<dbReference type="InterPro" id="IPR035979">
    <property type="entry name" value="RBD_domain_sf"/>
</dbReference>
<dbReference type="Proteomes" id="UP000256899">
    <property type="component" value="Unassembled WGS sequence"/>
</dbReference>
<dbReference type="RefSeq" id="WP_116015517.1">
    <property type="nucleotide sequence ID" value="NZ_QUOT01000001.1"/>
</dbReference>
<name>A0A3E0U249_9GAMM</name>
<keyword evidence="6" id="KW-1185">Reference proteome</keyword>
<proteinExistence type="predicted"/>
<evidence type="ECO:0000313" key="6">
    <source>
        <dbReference type="Proteomes" id="UP000256899"/>
    </source>
</evidence>
<reference evidence="6" key="1">
    <citation type="submission" date="2018-08" db="EMBL/GenBank/DDBJ databases">
        <title>Thalassotalea euphylliae genome.</title>
        <authorList>
            <person name="Summers S."/>
            <person name="Rice S.A."/>
            <person name="Freckelton M.L."/>
            <person name="Nedved B.T."/>
            <person name="Hadfield M.G."/>
        </authorList>
    </citation>
    <scope>NUCLEOTIDE SEQUENCE [LARGE SCALE GENOMIC DNA]</scope>
    <source>
        <strain evidence="6">H3</strain>
    </source>
</reference>
<evidence type="ECO:0000256" key="3">
    <source>
        <dbReference type="SAM" id="Phobius"/>
    </source>
</evidence>
<feature type="transmembrane region" description="Helical" evidence="3">
    <location>
        <begin position="34"/>
        <end position="52"/>
    </location>
</feature>
<accession>A0A3E0U249</accession>
<organism evidence="5 6">
    <name type="scientific">Thalassotalea euphylliae</name>
    <dbReference type="NCBI Taxonomy" id="1655234"/>
    <lineage>
        <taxon>Bacteria</taxon>
        <taxon>Pseudomonadati</taxon>
        <taxon>Pseudomonadota</taxon>
        <taxon>Gammaproteobacteria</taxon>
        <taxon>Alteromonadales</taxon>
        <taxon>Colwelliaceae</taxon>
        <taxon>Thalassotalea</taxon>
    </lineage>
</organism>
<keyword evidence="3" id="KW-0812">Transmembrane</keyword>
<feature type="transmembrane region" description="Helical" evidence="3">
    <location>
        <begin position="7"/>
        <end position="28"/>
    </location>
</feature>
<dbReference type="Gene3D" id="3.30.70.330">
    <property type="match status" value="1"/>
</dbReference>
<gene>
    <name evidence="5" type="ORF">DXX94_09905</name>
</gene>
<keyword evidence="2" id="KW-0694">RNA-binding</keyword>
<dbReference type="InterPro" id="IPR012677">
    <property type="entry name" value="Nucleotide-bd_a/b_plait_sf"/>
</dbReference>
<dbReference type="AlphaFoldDB" id="A0A3E0U249"/>
<sequence length="165" mass="17446">MKSSQVITAFALAIVMGVIAFLVANTLGKEAPTIAVSAALGALVANIISSLLNKQSASQSADEQVNNNSASGINGDIKTLYVGNLPYRANEAAVRTLFSAHGAVHSVRLMKDKHTGKRRGFGFVEMAAADTAGAISALNDSEFQQRTLKVREAKERPERTESSVQ</sequence>
<protein>
    <submittedName>
        <fullName evidence="5">RNA-binding protein</fullName>
    </submittedName>
</protein>
<evidence type="ECO:0000256" key="1">
    <source>
        <dbReference type="ARBA" id="ARBA00022737"/>
    </source>
</evidence>
<keyword evidence="3" id="KW-0472">Membrane</keyword>
<feature type="domain" description="RRM" evidence="4">
    <location>
        <begin position="78"/>
        <end position="155"/>
    </location>
</feature>
<dbReference type="Pfam" id="PF00076">
    <property type="entry name" value="RRM_1"/>
    <property type="match status" value="1"/>
</dbReference>
<keyword evidence="1" id="KW-0677">Repeat</keyword>
<dbReference type="EMBL" id="QUOT01000001">
    <property type="protein sequence ID" value="REL30998.1"/>
    <property type="molecule type" value="Genomic_DNA"/>
</dbReference>
<dbReference type="SMART" id="SM00360">
    <property type="entry name" value="RRM"/>
    <property type="match status" value="1"/>
</dbReference>
<dbReference type="PROSITE" id="PS50102">
    <property type="entry name" value="RRM"/>
    <property type="match status" value="1"/>
</dbReference>
<keyword evidence="3" id="KW-1133">Transmembrane helix</keyword>
<dbReference type="PANTHER" id="PTHR23236:SF119">
    <property type="entry name" value="NUCLEAR RNA-BINDING PROTEIN SART-3"/>
    <property type="match status" value="1"/>
</dbReference>
<evidence type="ECO:0000256" key="2">
    <source>
        <dbReference type="ARBA" id="ARBA00022884"/>
    </source>
</evidence>
<evidence type="ECO:0000259" key="4">
    <source>
        <dbReference type="PROSITE" id="PS50102"/>
    </source>
</evidence>
<dbReference type="GO" id="GO:0003723">
    <property type="term" value="F:RNA binding"/>
    <property type="evidence" value="ECO:0007669"/>
    <property type="project" value="UniProtKB-KW"/>
</dbReference>